<dbReference type="RefSeq" id="WP_378257971.1">
    <property type="nucleotide sequence ID" value="NZ_JBHSJV010000001.1"/>
</dbReference>
<comment type="caution">
    <text evidence="1">The sequence shown here is derived from an EMBL/GenBank/DDBJ whole genome shotgun (WGS) entry which is preliminary data.</text>
</comment>
<name>A0ABW5N2G7_9FLAO</name>
<proteinExistence type="predicted"/>
<sequence length="551" mass="61742">MNWNNSFKKLTTFVVVLSSVLVSCDDEFSTVGSNIIGDVNFNDSSYTAIPKAYSKRFERVQVNNLPNNLLGVYEDTYGTSTYTVLSQMQLGTQNPTFGTNAELDSVVLTIPYFSTETESTTNDEGEVEKKYRLDSLYGTDPVKLSVYQSNYFLSSFETNGSPDDRKVYYADDIKANKTLIEGTLLAEQAVFYPQKDEVILRVKDGDDEGDELDVVRQAPRLRLKLSKEYFKTLILDKEGMPELSNSNNFNNYFRGVYFKVAPINGKGSLLQFNINQADITLYYTYDKEQTTNGETTTVQEDKEFKLNFGNSGIILNGIENDFTEGILVGESVVDGLIDGEDNLFLKGGQGSYGILEFFTGIAKDAEGNEITNGEGEPMTELEYLKEQEWLINEANIKLYINQDKINSGEAEPERVFVFDADTGAVLVDYIADRTNNDNNPVNSRISHLGRITRDTDDKGEYYKIRITQHIINLLNGDTENIKLGISVSQNVNERSIRDASVTPTSPEDQKDIVPSSSLISHEGTVLYGYGENVPDDKQLKLEIFYTAAKTN</sequence>
<evidence type="ECO:0000313" key="1">
    <source>
        <dbReference type="EMBL" id="MFD2589364.1"/>
    </source>
</evidence>
<reference evidence="2" key="1">
    <citation type="journal article" date="2019" name="Int. J. Syst. Evol. Microbiol.">
        <title>The Global Catalogue of Microorganisms (GCM) 10K type strain sequencing project: providing services to taxonomists for standard genome sequencing and annotation.</title>
        <authorList>
            <consortium name="The Broad Institute Genomics Platform"/>
            <consortium name="The Broad Institute Genome Sequencing Center for Infectious Disease"/>
            <person name="Wu L."/>
            <person name="Ma J."/>
        </authorList>
    </citation>
    <scope>NUCLEOTIDE SEQUENCE [LARGE SCALE GENOMIC DNA]</scope>
    <source>
        <strain evidence="2">KCTC 42423</strain>
    </source>
</reference>
<dbReference type="InterPro" id="IPR025366">
    <property type="entry name" value="DUF4270"/>
</dbReference>
<dbReference type="EMBL" id="JBHULX010000001">
    <property type="protein sequence ID" value="MFD2589364.1"/>
    <property type="molecule type" value="Genomic_DNA"/>
</dbReference>
<gene>
    <name evidence="1" type="ORF">ACFSTE_00885</name>
</gene>
<accession>A0ABW5N2G7</accession>
<keyword evidence="2" id="KW-1185">Reference proteome</keyword>
<evidence type="ECO:0000313" key="2">
    <source>
        <dbReference type="Proteomes" id="UP001597459"/>
    </source>
</evidence>
<dbReference type="Proteomes" id="UP001597459">
    <property type="component" value="Unassembled WGS sequence"/>
</dbReference>
<dbReference type="Pfam" id="PF14092">
    <property type="entry name" value="DUF4270"/>
    <property type="match status" value="1"/>
</dbReference>
<organism evidence="1 2">
    <name type="scientific">Aquimarina hainanensis</name>
    <dbReference type="NCBI Taxonomy" id="1578017"/>
    <lineage>
        <taxon>Bacteria</taxon>
        <taxon>Pseudomonadati</taxon>
        <taxon>Bacteroidota</taxon>
        <taxon>Flavobacteriia</taxon>
        <taxon>Flavobacteriales</taxon>
        <taxon>Flavobacteriaceae</taxon>
        <taxon>Aquimarina</taxon>
    </lineage>
</organism>
<protein>
    <submittedName>
        <fullName evidence="1">DUF4270 domain-containing protein</fullName>
    </submittedName>
</protein>